<protein>
    <recommendedName>
        <fullName evidence="3 9">Diaminopimelate epimerase</fullName>
        <shortName evidence="9">DAP epimerase</shortName>
        <ecNumber evidence="3 9">5.1.1.7</ecNumber>
    </recommendedName>
    <alternativeName>
        <fullName evidence="9">PLP-independent amino acid racemase</fullName>
    </alternativeName>
</protein>
<dbReference type="UniPathway" id="UPA00034">
    <property type="reaction ID" value="UER00025"/>
</dbReference>
<organism evidence="11 12">
    <name type="scientific">Clostridium paraputrificum</name>
    <dbReference type="NCBI Taxonomy" id="29363"/>
    <lineage>
        <taxon>Bacteria</taxon>
        <taxon>Bacillati</taxon>
        <taxon>Bacillota</taxon>
        <taxon>Clostridia</taxon>
        <taxon>Eubacteriales</taxon>
        <taxon>Clostridiaceae</taxon>
        <taxon>Clostridium</taxon>
    </lineage>
</organism>
<dbReference type="Gene3D" id="3.10.310.10">
    <property type="entry name" value="Diaminopimelate Epimerase, Chain A, domain 1"/>
    <property type="match status" value="2"/>
</dbReference>
<feature type="binding site" evidence="9">
    <location>
        <position position="11"/>
    </location>
    <ligand>
        <name>substrate</name>
    </ligand>
</feature>
<evidence type="ECO:0000256" key="6">
    <source>
        <dbReference type="ARBA" id="ARBA00023154"/>
    </source>
</evidence>
<evidence type="ECO:0000256" key="3">
    <source>
        <dbReference type="ARBA" id="ARBA00013080"/>
    </source>
</evidence>
<feature type="binding site" evidence="9">
    <location>
        <position position="62"/>
    </location>
    <ligand>
        <name>substrate</name>
    </ligand>
</feature>
<keyword evidence="4 9" id="KW-0963">Cytoplasm</keyword>
<reference evidence="11 12" key="1">
    <citation type="submission" date="2016-06" db="EMBL/GenBank/DDBJ databases">
        <authorList>
            <person name="Kjaerup R.B."/>
            <person name="Dalgaard T.S."/>
            <person name="Juul-Madsen H.R."/>
        </authorList>
    </citation>
    <scope>NUCLEOTIDE SEQUENCE [LARGE SCALE GENOMIC DNA]</scope>
    <source>
        <strain evidence="11 12">373-A1</strain>
    </source>
</reference>
<keyword evidence="6 9" id="KW-0457">Lysine biosynthesis</keyword>
<feature type="binding site" evidence="9">
    <location>
        <begin position="72"/>
        <end position="73"/>
    </location>
    <ligand>
        <name>substrate</name>
    </ligand>
</feature>
<comment type="subunit">
    <text evidence="9">Homodimer.</text>
</comment>
<comment type="similarity">
    <text evidence="2 9">Belongs to the diaminopimelate epimerase family.</text>
</comment>
<keyword evidence="12" id="KW-1185">Reference proteome</keyword>
<evidence type="ECO:0000256" key="8">
    <source>
        <dbReference type="ARBA" id="ARBA00051712"/>
    </source>
</evidence>
<dbReference type="AlphaFoldDB" id="A0A174T330"/>
<comment type="caution">
    <text evidence="9">Lacks conserved residue(s) required for the propagation of feature annotation.</text>
</comment>
<dbReference type="NCBIfam" id="TIGR00652">
    <property type="entry name" value="DapF"/>
    <property type="match status" value="1"/>
</dbReference>
<dbReference type="PROSITE" id="PS01326">
    <property type="entry name" value="DAP_EPIMERASE"/>
    <property type="match status" value="1"/>
</dbReference>
<feature type="binding site" evidence="9">
    <location>
        <begin position="211"/>
        <end position="212"/>
    </location>
    <ligand>
        <name>substrate</name>
    </ligand>
</feature>
<dbReference type="FunFam" id="3.10.310.10:FF:000004">
    <property type="entry name" value="Diaminopimelate epimerase"/>
    <property type="match status" value="1"/>
</dbReference>
<proteinExistence type="inferred from homology"/>
<dbReference type="Proteomes" id="UP000092714">
    <property type="component" value="Unassembled WGS sequence"/>
</dbReference>
<dbReference type="RefSeq" id="WP_027097899.1">
    <property type="nucleotide sequence ID" value="NZ_CABHIH010000003.1"/>
</dbReference>
<dbReference type="HAMAP" id="MF_00197">
    <property type="entry name" value="DAP_epimerase"/>
    <property type="match status" value="1"/>
</dbReference>
<evidence type="ECO:0000256" key="1">
    <source>
        <dbReference type="ARBA" id="ARBA00005196"/>
    </source>
</evidence>
<feature type="binding site" evidence="9">
    <location>
        <position position="193"/>
    </location>
    <ligand>
        <name>substrate</name>
    </ligand>
</feature>
<dbReference type="GO" id="GO:0009089">
    <property type="term" value="P:lysine biosynthetic process via diaminopimelate"/>
    <property type="evidence" value="ECO:0007669"/>
    <property type="project" value="UniProtKB-UniRule"/>
</dbReference>
<feature type="active site" description="Proton donor" evidence="9">
    <location>
        <position position="71"/>
    </location>
</feature>
<feature type="binding site" evidence="9">
    <location>
        <position position="160"/>
    </location>
    <ligand>
        <name>substrate</name>
    </ligand>
</feature>
<comment type="pathway">
    <text evidence="1 9">Amino-acid biosynthesis; L-lysine biosynthesis via DAP pathway; DL-2,6-diaminopimelate from LL-2,6-diaminopimelate: step 1/1.</text>
</comment>
<gene>
    <name evidence="9" type="primary">dapF</name>
    <name evidence="11" type="ORF">CP373A1_12440</name>
</gene>
<feature type="active site" evidence="10">
    <location>
        <position position="71"/>
    </location>
</feature>
<feature type="active site" description="Proton acceptor" evidence="9">
    <location>
        <position position="220"/>
    </location>
</feature>
<comment type="subcellular location">
    <subcellularLocation>
        <location evidence="9">Cytoplasm</location>
    </subcellularLocation>
</comment>
<feature type="binding site" evidence="9">
    <location>
        <begin position="221"/>
        <end position="222"/>
    </location>
    <ligand>
        <name>substrate</name>
    </ligand>
</feature>
<accession>A0A174T330</accession>
<evidence type="ECO:0000256" key="9">
    <source>
        <dbReference type="HAMAP-Rule" id="MF_00197"/>
    </source>
</evidence>
<evidence type="ECO:0000256" key="10">
    <source>
        <dbReference type="PROSITE-ProRule" id="PRU10125"/>
    </source>
</evidence>
<evidence type="ECO:0000256" key="4">
    <source>
        <dbReference type="ARBA" id="ARBA00022490"/>
    </source>
</evidence>
<evidence type="ECO:0000256" key="5">
    <source>
        <dbReference type="ARBA" id="ARBA00022605"/>
    </source>
</evidence>
<dbReference type="InterPro" id="IPR001653">
    <property type="entry name" value="DAP_epimerase_DapF"/>
</dbReference>
<comment type="caution">
    <text evidence="11">The sequence shown here is derived from an EMBL/GenBank/DDBJ whole genome shotgun (WGS) entry which is preliminary data.</text>
</comment>
<evidence type="ECO:0000256" key="7">
    <source>
        <dbReference type="ARBA" id="ARBA00023235"/>
    </source>
</evidence>
<sequence>MKFTKMHGIGNDYIYFNCFEEKIKNPGELSIKLSDRHFGAGGDGIVLILPSDKADFRMRMFNADGSEGKMCGNASRCVGKYLYEKGLTKKTSIKLETLSGIKVLDLKVVNEKVVSVKVNMGKPIVEAKNIPVISDEEEVINRELIINKEKYNITCLSMGNPHCVVFMDNIHNLDLEKIGPYFENNEIFPDRINTEFVEIINEKYIKMRVWERGSGETLACGTGACASVVASVINGYCKRDSDIKVGLLGGELIINYTSQGDVYMEGPAEFVYEGRIEDE</sequence>
<evidence type="ECO:0000313" key="12">
    <source>
        <dbReference type="Proteomes" id="UP000092714"/>
    </source>
</evidence>
<feature type="site" description="Could be important to modulate the pK values of the two catalytic cysteine residues" evidence="9">
    <location>
        <position position="162"/>
    </location>
</feature>
<keyword evidence="5 9" id="KW-0028">Amino-acid biosynthesis</keyword>
<evidence type="ECO:0000313" key="11">
    <source>
        <dbReference type="EMBL" id="OBY09905.1"/>
    </source>
</evidence>
<dbReference type="eggNOG" id="COG0253">
    <property type="taxonomic scope" value="Bacteria"/>
</dbReference>
<dbReference type="GO" id="GO:0008837">
    <property type="term" value="F:diaminopimelate epimerase activity"/>
    <property type="evidence" value="ECO:0007669"/>
    <property type="project" value="UniProtKB-UniRule"/>
</dbReference>
<dbReference type="GeneID" id="42775729"/>
<dbReference type="PANTHER" id="PTHR31689">
    <property type="entry name" value="DIAMINOPIMELATE EPIMERASE, CHLOROPLASTIC"/>
    <property type="match status" value="1"/>
</dbReference>
<dbReference type="SUPFAM" id="SSF54506">
    <property type="entry name" value="Diaminopimelate epimerase-like"/>
    <property type="match status" value="2"/>
</dbReference>
<name>A0A174T330_9CLOT</name>
<keyword evidence="7 9" id="KW-0413">Isomerase</keyword>
<evidence type="ECO:0000256" key="2">
    <source>
        <dbReference type="ARBA" id="ARBA00010219"/>
    </source>
</evidence>
<dbReference type="PANTHER" id="PTHR31689:SF0">
    <property type="entry name" value="DIAMINOPIMELATE EPIMERASE"/>
    <property type="match status" value="1"/>
</dbReference>
<comment type="function">
    <text evidence="9">Catalyzes the stereoinversion of LL-2,6-diaminopimelate (L,L-DAP) to meso-diaminopimelate (meso-DAP), a precursor of L-lysine and an essential component of the bacterial peptidoglycan.</text>
</comment>
<dbReference type="OrthoDB" id="9805408at2"/>
<dbReference type="EMBL" id="MAPZ01000025">
    <property type="protein sequence ID" value="OBY09905.1"/>
    <property type="molecule type" value="Genomic_DNA"/>
</dbReference>
<feature type="site" description="Could be important to modulate the pK values of the two catalytic cysteine residues" evidence="9">
    <location>
        <position position="211"/>
    </location>
</feature>
<dbReference type="GO" id="GO:0005829">
    <property type="term" value="C:cytosol"/>
    <property type="evidence" value="ECO:0007669"/>
    <property type="project" value="TreeGrafter"/>
</dbReference>
<dbReference type="Pfam" id="PF01678">
    <property type="entry name" value="DAP_epimerase"/>
    <property type="match status" value="2"/>
</dbReference>
<comment type="catalytic activity">
    <reaction evidence="8 9">
        <text>(2S,6S)-2,6-diaminopimelate = meso-2,6-diaminopimelate</text>
        <dbReference type="Rhea" id="RHEA:15393"/>
        <dbReference type="ChEBI" id="CHEBI:57609"/>
        <dbReference type="ChEBI" id="CHEBI:57791"/>
        <dbReference type="EC" id="5.1.1.7"/>
    </reaction>
</comment>
<dbReference type="InterPro" id="IPR018510">
    <property type="entry name" value="DAP_epimerase_AS"/>
</dbReference>
<dbReference type="EC" id="5.1.1.7" evidence="3 9"/>